<accession>A0A8H3IDN3</accession>
<evidence type="ECO:0000313" key="6">
    <source>
        <dbReference type="EMBL" id="CAF9924202.1"/>
    </source>
</evidence>
<protein>
    <recommendedName>
        <fullName evidence="5">MYND-type domain-containing protein</fullName>
    </recommendedName>
</protein>
<organism evidence="6 7">
    <name type="scientific">Alectoria fallacina</name>
    <dbReference type="NCBI Taxonomy" id="1903189"/>
    <lineage>
        <taxon>Eukaryota</taxon>
        <taxon>Fungi</taxon>
        <taxon>Dikarya</taxon>
        <taxon>Ascomycota</taxon>
        <taxon>Pezizomycotina</taxon>
        <taxon>Lecanoromycetes</taxon>
        <taxon>OSLEUM clade</taxon>
        <taxon>Lecanoromycetidae</taxon>
        <taxon>Lecanorales</taxon>
        <taxon>Lecanorineae</taxon>
        <taxon>Parmeliaceae</taxon>
        <taxon>Alectoria</taxon>
    </lineage>
</organism>
<dbReference type="PROSITE" id="PS50865">
    <property type="entry name" value="ZF_MYND_2"/>
    <property type="match status" value="1"/>
</dbReference>
<evidence type="ECO:0000256" key="3">
    <source>
        <dbReference type="ARBA" id="ARBA00022833"/>
    </source>
</evidence>
<dbReference type="PROSITE" id="PS01360">
    <property type="entry name" value="ZF_MYND_1"/>
    <property type="match status" value="1"/>
</dbReference>
<gene>
    <name evidence="6" type="ORF">ALECFALPRED_002701</name>
</gene>
<dbReference type="AlphaFoldDB" id="A0A8H3IDN3"/>
<dbReference type="OrthoDB" id="432970at2759"/>
<sequence length="1031" mass="114036">MSGRRDYQDPLLSLWGSKKRAVFFVVRERTQHQAHPILARNVVLFTLIAKGRPSTELWDLFYHFYVSAETLSILRTHAADLVEASESTEEWASSPYGRYVQYVDKATLQELRRYWTRYASTEEFPQARTAIAQRSKEIGSLQFGTGILSAGPLWFNASETMGHVYREFWKTGVVAGNIHHGAEPLLGFHLPETFQEIVPRQRGGASVQAKRAVAVAKSQFKAWCESFSDYVNSNRVHVSFFCGEALALSHGLQLAITLDQKPGHVATAYAKPWSACPLLLDGYANLNASGDLPCDPFHVIDTSNLGDHVGFINVISATAPLLRRNASSVLYTESLLMASENISASLSTVLGSDVATFSLLIGLAPSGLLTGVTLDSVSNETALFKFMQGDTNRQKQYRMRVSWKHPQFSDASVVGVLGSSASTGSDLQVKFQAKELADYLFDIYKTMFAHEDVSKLMAQFTRMNVGNYSVDLQRYTRAGMAALLRLVRATVQVDWKQTMHLFDNHLVTDRSLMVGSNSLQGLYMHLHIFGVWTNKCLESSPNQLRTGFGLSFETNFWRENAGGAEGETYRLYRQDSRRNWNTCSTCSFQAFFGNVVYDDSTMNASIVEEDEHGWLGSADLVVTCAVPAFGLLIGPKNGIRAALKINTNPDSQTRFARLGVRMAVFETGFNDGKRLFVCRDAPKLDTLRSSSTQKQWIKKVSSQNQSSFQTLVKLYAGHRATHLQSHVDFPQNSAGSKALSTGAAVTVIENSPNTVMLRIGSSLERQVIFPFPIRGSQSKTRIARQFVLDRGLNENCIGPKKTFQLALETTGAHTLIFATGIRHDLDLGSLVMEAYVMPFTIPRVKELIQPLHALQETEPCAIRVSHDESILWKRPALAERCRTWKHKLTCEYRKEGAPLSTKEGKSPLCSCGEGNISGTKLAKLGLNKWAPFAKYAIRVAIAPIFPVLYVESSMSDILTPSRAGRLQHVGSSAPSSTGQTLKPAGAVAKCDNCGKAGDGLQVCGGCRKVRYCGAECQKAARKEHKRDCVRD</sequence>
<keyword evidence="1" id="KW-0479">Metal-binding</keyword>
<dbReference type="Gene3D" id="6.10.140.2220">
    <property type="match status" value="1"/>
</dbReference>
<dbReference type="GO" id="GO:0008270">
    <property type="term" value="F:zinc ion binding"/>
    <property type="evidence" value="ECO:0007669"/>
    <property type="project" value="UniProtKB-KW"/>
</dbReference>
<evidence type="ECO:0000256" key="4">
    <source>
        <dbReference type="PROSITE-ProRule" id="PRU00134"/>
    </source>
</evidence>
<dbReference type="InterPro" id="IPR024119">
    <property type="entry name" value="TF_DEAF-1"/>
</dbReference>
<dbReference type="Pfam" id="PF01753">
    <property type="entry name" value="zf-MYND"/>
    <property type="match status" value="1"/>
</dbReference>
<dbReference type="PANTHER" id="PTHR10237">
    <property type="entry name" value="DEFORMED EPIDERMAL AUTOREGULATORY FACTOR 1 HOMOLOG SUPPRESSIN"/>
    <property type="match status" value="1"/>
</dbReference>
<dbReference type="EMBL" id="CAJPDR010000184">
    <property type="protein sequence ID" value="CAF9924202.1"/>
    <property type="molecule type" value="Genomic_DNA"/>
</dbReference>
<evidence type="ECO:0000256" key="2">
    <source>
        <dbReference type="ARBA" id="ARBA00022771"/>
    </source>
</evidence>
<name>A0A8H3IDN3_9LECA</name>
<proteinExistence type="predicted"/>
<keyword evidence="2 4" id="KW-0863">Zinc-finger</keyword>
<dbReference type="Proteomes" id="UP000664203">
    <property type="component" value="Unassembled WGS sequence"/>
</dbReference>
<evidence type="ECO:0000256" key="1">
    <source>
        <dbReference type="ARBA" id="ARBA00022723"/>
    </source>
</evidence>
<dbReference type="SUPFAM" id="SSF144232">
    <property type="entry name" value="HIT/MYND zinc finger-like"/>
    <property type="match status" value="1"/>
</dbReference>
<evidence type="ECO:0000313" key="7">
    <source>
        <dbReference type="Proteomes" id="UP000664203"/>
    </source>
</evidence>
<reference evidence="6" key="1">
    <citation type="submission" date="2021-03" db="EMBL/GenBank/DDBJ databases">
        <authorList>
            <person name="Tagirdzhanova G."/>
        </authorList>
    </citation>
    <scope>NUCLEOTIDE SEQUENCE</scope>
</reference>
<dbReference type="GO" id="GO:0000981">
    <property type="term" value="F:DNA-binding transcription factor activity, RNA polymerase II-specific"/>
    <property type="evidence" value="ECO:0007669"/>
    <property type="project" value="TreeGrafter"/>
</dbReference>
<dbReference type="InterPro" id="IPR002893">
    <property type="entry name" value="Znf_MYND"/>
</dbReference>
<evidence type="ECO:0000259" key="5">
    <source>
        <dbReference type="PROSITE" id="PS50865"/>
    </source>
</evidence>
<keyword evidence="3" id="KW-0862">Zinc</keyword>
<dbReference type="PANTHER" id="PTHR10237:SF14">
    <property type="entry name" value="MYND-TYPE DOMAIN-CONTAINING PROTEIN"/>
    <property type="match status" value="1"/>
</dbReference>
<comment type="caution">
    <text evidence="6">The sequence shown here is derived from an EMBL/GenBank/DDBJ whole genome shotgun (WGS) entry which is preliminary data.</text>
</comment>
<keyword evidence="7" id="KW-1185">Reference proteome</keyword>
<dbReference type="GO" id="GO:0005634">
    <property type="term" value="C:nucleus"/>
    <property type="evidence" value="ECO:0007669"/>
    <property type="project" value="TreeGrafter"/>
</dbReference>
<feature type="domain" description="MYND-type" evidence="5">
    <location>
        <begin position="990"/>
        <end position="1028"/>
    </location>
</feature>